<proteinExistence type="predicted"/>
<dbReference type="AlphaFoldDB" id="A0A2H3C7V9"/>
<dbReference type="Proteomes" id="UP000217790">
    <property type="component" value="Unassembled WGS sequence"/>
</dbReference>
<gene>
    <name evidence="3" type="ORF">ARMGADRAFT_1093395</name>
</gene>
<feature type="region of interest" description="Disordered" evidence="2">
    <location>
        <begin position="133"/>
        <end position="153"/>
    </location>
</feature>
<feature type="coiled-coil region" evidence="1">
    <location>
        <begin position="641"/>
        <end position="670"/>
    </location>
</feature>
<dbReference type="InParanoid" id="A0A2H3C7V9"/>
<sequence>MPVNEKKCFYCKEVFKSRGFTTHEIACAQTFQEKEHTALFEAQYREQMQACCLADPPPPINVPFWSDILSQSEKPIPSLVNEFEHFWERGIPMTTEDQITLQDSDAGPPSPPISDFNPSDQPRLSLDYIRTEYHPSSSQKPKEEPFESYSVHEHSAEQNIPFDAMPWRPYRSTLDFELSETILEAALNEGNIFWEVQSALPVDGKPICYIIYADKTRLSSFGTVQGYPVIIRLGNLPAHIRNGQGVGGGRVIGWLPIVADEPKHHNKSYYADFKRDIWHKAFEIILSSIKDKSKTGAWVQPPDADAAPWHVFPTIMILSADYEEQCIMSLIRGSSGDYPCNICVVYKDKQHEMNEECRLRTSAWSQDLYNEATKLSSASSRNEFLKPYGLRYVKNVFWSIEHCDVHRALSFDRLHAFHNGLFGDHLCKEVILRIEKLGFGQRADDLLANFPSWKDLYHFKQGFINITFTDGRKYEALTKQLIFIAHNILTPKSDPIGYILLQALRAYMELDMYAGLSLHTSSTLQAGQTKRSIFIALIEKYDEAVQEEYEVAKQAALEADKAPPKKPPKNWDFPKIHSLKHLFNDIEAKGVTLNYNTKPNESMHRLFKESYQRCTNFKDIATQYSASSFIQQQINLHDWQLEASQARVAEAEAEAEVEEHDASLADEEEAATVQPDYTLAASVHGHCGKGGGKLSIAEVEDKAAENCDYHGFRACLSKHMTEHFKKCPEELPLVNGATAAFEGFSSEDLIVRYGILKSYYTSFADWMPTTDILWCSPSFNHCPRYNFVLAQTKARPLFVQLVMIFKCNEDRANKKIKIWDFLRGALLIEDMAAPKEYLVVDMVDSDMFLRMQSLSYVGKPAS</sequence>
<protein>
    <submittedName>
        <fullName evidence="3">Uncharacterized protein</fullName>
    </submittedName>
</protein>
<name>A0A2H3C7V9_ARMGA</name>
<dbReference type="InterPro" id="IPR041078">
    <property type="entry name" value="Plavaka"/>
</dbReference>
<evidence type="ECO:0000256" key="2">
    <source>
        <dbReference type="SAM" id="MobiDB-lite"/>
    </source>
</evidence>
<evidence type="ECO:0000256" key="1">
    <source>
        <dbReference type="SAM" id="Coils"/>
    </source>
</evidence>
<keyword evidence="4" id="KW-1185">Reference proteome</keyword>
<dbReference type="EMBL" id="KZ293807">
    <property type="protein sequence ID" value="PBK79155.1"/>
    <property type="molecule type" value="Genomic_DNA"/>
</dbReference>
<dbReference type="Pfam" id="PF18759">
    <property type="entry name" value="Plavaka"/>
    <property type="match status" value="1"/>
</dbReference>
<feature type="compositionally biased region" description="Basic and acidic residues" evidence="2">
    <location>
        <begin position="140"/>
        <end position="153"/>
    </location>
</feature>
<feature type="region of interest" description="Disordered" evidence="2">
    <location>
        <begin position="100"/>
        <end position="121"/>
    </location>
</feature>
<evidence type="ECO:0000313" key="3">
    <source>
        <dbReference type="EMBL" id="PBK79155.1"/>
    </source>
</evidence>
<evidence type="ECO:0000313" key="4">
    <source>
        <dbReference type="Proteomes" id="UP000217790"/>
    </source>
</evidence>
<dbReference type="OrthoDB" id="3239511at2759"/>
<dbReference type="STRING" id="47427.A0A2H3C7V9"/>
<accession>A0A2H3C7V9</accession>
<keyword evidence="1" id="KW-0175">Coiled coil</keyword>
<organism evidence="3 4">
    <name type="scientific">Armillaria gallica</name>
    <name type="common">Bulbous honey fungus</name>
    <name type="synonym">Armillaria bulbosa</name>
    <dbReference type="NCBI Taxonomy" id="47427"/>
    <lineage>
        <taxon>Eukaryota</taxon>
        <taxon>Fungi</taxon>
        <taxon>Dikarya</taxon>
        <taxon>Basidiomycota</taxon>
        <taxon>Agaricomycotina</taxon>
        <taxon>Agaricomycetes</taxon>
        <taxon>Agaricomycetidae</taxon>
        <taxon>Agaricales</taxon>
        <taxon>Marasmiineae</taxon>
        <taxon>Physalacriaceae</taxon>
        <taxon>Armillaria</taxon>
    </lineage>
</organism>
<reference evidence="4" key="1">
    <citation type="journal article" date="2017" name="Nat. Ecol. Evol.">
        <title>Genome expansion and lineage-specific genetic innovations in the forest pathogenic fungi Armillaria.</title>
        <authorList>
            <person name="Sipos G."/>
            <person name="Prasanna A.N."/>
            <person name="Walter M.C."/>
            <person name="O'Connor E."/>
            <person name="Balint B."/>
            <person name="Krizsan K."/>
            <person name="Kiss B."/>
            <person name="Hess J."/>
            <person name="Varga T."/>
            <person name="Slot J."/>
            <person name="Riley R."/>
            <person name="Boka B."/>
            <person name="Rigling D."/>
            <person name="Barry K."/>
            <person name="Lee J."/>
            <person name="Mihaltcheva S."/>
            <person name="LaButti K."/>
            <person name="Lipzen A."/>
            <person name="Waldron R."/>
            <person name="Moloney N.M."/>
            <person name="Sperisen C."/>
            <person name="Kredics L."/>
            <person name="Vagvoelgyi C."/>
            <person name="Patrignani A."/>
            <person name="Fitzpatrick D."/>
            <person name="Nagy I."/>
            <person name="Doyle S."/>
            <person name="Anderson J.B."/>
            <person name="Grigoriev I.V."/>
            <person name="Gueldener U."/>
            <person name="Muensterkoetter M."/>
            <person name="Nagy L.G."/>
        </authorList>
    </citation>
    <scope>NUCLEOTIDE SEQUENCE [LARGE SCALE GENOMIC DNA]</scope>
    <source>
        <strain evidence="4">Ar21-2</strain>
    </source>
</reference>